<organism evidence="1 2">
    <name type="scientific">Halteria grandinella</name>
    <dbReference type="NCBI Taxonomy" id="5974"/>
    <lineage>
        <taxon>Eukaryota</taxon>
        <taxon>Sar</taxon>
        <taxon>Alveolata</taxon>
        <taxon>Ciliophora</taxon>
        <taxon>Intramacronucleata</taxon>
        <taxon>Spirotrichea</taxon>
        <taxon>Stichotrichia</taxon>
        <taxon>Sporadotrichida</taxon>
        <taxon>Halteriidae</taxon>
        <taxon>Halteria</taxon>
    </lineage>
</organism>
<protein>
    <submittedName>
        <fullName evidence="1">Uncharacterized protein</fullName>
    </submittedName>
</protein>
<dbReference type="Proteomes" id="UP000785679">
    <property type="component" value="Unassembled WGS sequence"/>
</dbReference>
<evidence type="ECO:0000313" key="1">
    <source>
        <dbReference type="EMBL" id="TNV71903.1"/>
    </source>
</evidence>
<keyword evidence="2" id="KW-1185">Reference proteome</keyword>
<dbReference type="OrthoDB" id="293440at2759"/>
<dbReference type="EMBL" id="RRYP01025969">
    <property type="protein sequence ID" value="TNV71903.1"/>
    <property type="molecule type" value="Genomic_DNA"/>
</dbReference>
<reference evidence="1" key="1">
    <citation type="submission" date="2019-06" db="EMBL/GenBank/DDBJ databases">
        <authorList>
            <person name="Zheng W."/>
        </authorList>
    </citation>
    <scope>NUCLEOTIDE SEQUENCE</scope>
    <source>
        <strain evidence="1">QDHG01</strain>
    </source>
</reference>
<gene>
    <name evidence="1" type="ORF">FGO68_gene2277</name>
</gene>
<sequence length="176" mass="20099">MLQQEIGDLNRGKVHLESELESELFNIKLLQGFEEILLQQEDSLFSLRQGEEDGTFGFTEEIRTVSSVGQIDLERQIALLEAEEAYLAGLKEQVTTFEPPQKQFRKCINCKKDVNVRDENIDEASSPTSSHCVFHPGKLKFFSCKGCGGDEYHTCCNRCDNCNKGCRQQRHVFTRD</sequence>
<name>A0A8J8NBH5_HALGN</name>
<evidence type="ECO:0000313" key="2">
    <source>
        <dbReference type="Proteomes" id="UP000785679"/>
    </source>
</evidence>
<accession>A0A8J8NBH5</accession>
<dbReference type="AlphaFoldDB" id="A0A8J8NBH5"/>
<proteinExistence type="predicted"/>
<comment type="caution">
    <text evidence="1">The sequence shown here is derived from an EMBL/GenBank/DDBJ whole genome shotgun (WGS) entry which is preliminary data.</text>
</comment>